<dbReference type="OrthoDB" id="1885370at2759"/>
<keyword evidence="8" id="KW-1185">Reference proteome</keyword>
<proteinExistence type="predicted"/>
<dbReference type="AlphaFoldDB" id="A0A0N5D1R2"/>
<dbReference type="InterPro" id="IPR041006">
    <property type="entry name" value="Morc_S5"/>
</dbReference>
<dbReference type="GO" id="GO:0005634">
    <property type="term" value="C:nucleus"/>
    <property type="evidence" value="ECO:0007669"/>
    <property type="project" value="UniProtKB-SubCell"/>
</dbReference>
<dbReference type="Pfam" id="PF13589">
    <property type="entry name" value="HATPase_c_3"/>
    <property type="match status" value="1"/>
</dbReference>
<dbReference type="Gene3D" id="3.30.565.10">
    <property type="entry name" value="Histidine kinase-like ATPase, C-terminal domain"/>
    <property type="match status" value="1"/>
</dbReference>
<dbReference type="Proteomes" id="UP000276776">
    <property type="component" value="Unassembled WGS sequence"/>
</dbReference>
<keyword evidence="3 5" id="KW-0175">Coiled coil</keyword>
<evidence type="ECO:0000313" key="9">
    <source>
        <dbReference type="WBParaSite" id="TCLT_0000679801-mRNA-1"/>
    </source>
</evidence>
<dbReference type="STRING" id="103827.A0A0N5D1R2"/>
<evidence type="ECO:0000256" key="4">
    <source>
        <dbReference type="ARBA" id="ARBA00023242"/>
    </source>
</evidence>
<gene>
    <name evidence="7" type="ORF">TCLT_LOCUS6787</name>
</gene>
<evidence type="ECO:0000256" key="3">
    <source>
        <dbReference type="ARBA" id="ARBA00023054"/>
    </source>
</evidence>
<dbReference type="InterPro" id="IPR036890">
    <property type="entry name" value="HATPase_C_sf"/>
</dbReference>
<keyword evidence="2" id="KW-0479">Metal-binding</keyword>
<dbReference type="EMBL" id="UYYF01004445">
    <property type="protein sequence ID" value="VDN04177.1"/>
    <property type="molecule type" value="Genomic_DNA"/>
</dbReference>
<name>A0A0N5D1R2_THECL</name>
<dbReference type="WBParaSite" id="TCLT_0000679801-mRNA-1">
    <property type="protein sequence ID" value="TCLT_0000679801-mRNA-1"/>
    <property type="gene ID" value="TCLT_0000679801"/>
</dbReference>
<evidence type="ECO:0000259" key="6">
    <source>
        <dbReference type="Pfam" id="PF17942"/>
    </source>
</evidence>
<dbReference type="SUPFAM" id="SSF55874">
    <property type="entry name" value="ATPase domain of HSP90 chaperone/DNA topoisomerase II/histidine kinase"/>
    <property type="match status" value="1"/>
</dbReference>
<keyword evidence="4" id="KW-0539">Nucleus</keyword>
<protein>
    <submittedName>
        <fullName evidence="9">Morc6_S5 domain-containing protein</fullName>
    </submittedName>
</protein>
<accession>A0A0N5D1R2</accession>
<evidence type="ECO:0000313" key="8">
    <source>
        <dbReference type="Proteomes" id="UP000276776"/>
    </source>
</evidence>
<reference evidence="9" key="1">
    <citation type="submission" date="2017-02" db="UniProtKB">
        <authorList>
            <consortium name="WormBaseParasite"/>
        </authorList>
    </citation>
    <scope>IDENTIFICATION</scope>
</reference>
<feature type="domain" description="Morc S5" evidence="6">
    <location>
        <begin position="327"/>
        <end position="452"/>
    </location>
</feature>
<evidence type="ECO:0000256" key="1">
    <source>
        <dbReference type="ARBA" id="ARBA00004123"/>
    </source>
</evidence>
<dbReference type="OMA" id="CYMEPFK"/>
<evidence type="ECO:0000256" key="2">
    <source>
        <dbReference type="ARBA" id="ARBA00022723"/>
    </source>
</evidence>
<dbReference type="GO" id="GO:0046872">
    <property type="term" value="F:metal ion binding"/>
    <property type="evidence" value="ECO:0007669"/>
    <property type="project" value="UniProtKB-KW"/>
</dbReference>
<evidence type="ECO:0000256" key="5">
    <source>
        <dbReference type="SAM" id="Coils"/>
    </source>
</evidence>
<feature type="domain" description="Morc S5" evidence="6">
    <location>
        <begin position="231"/>
        <end position="274"/>
    </location>
</feature>
<evidence type="ECO:0000313" key="7">
    <source>
        <dbReference type="EMBL" id="VDN04177.1"/>
    </source>
</evidence>
<dbReference type="PANTHER" id="PTHR23337">
    <property type="entry name" value="ZINC FINGER CW-TYPE COILED-COIL DOMAIN PROTEIN 1"/>
    <property type="match status" value="1"/>
</dbReference>
<comment type="subcellular location">
    <subcellularLocation>
        <location evidence="1">Nucleus</location>
    </subcellularLocation>
</comment>
<organism evidence="9">
    <name type="scientific">Thelazia callipaeda</name>
    <name type="common">Oriental eyeworm</name>
    <name type="synonym">Parasitic nematode</name>
    <dbReference type="NCBI Taxonomy" id="103827"/>
    <lineage>
        <taxon>Eukaryota</taxon>
        <taxon>Metazoa</taxon>
        <taxon>Ecdysozoa</taxon>
        <taxon>Nematoda</taxon>
        <taxon>Chromadorea</taxon>
        <taxon>Rhabditida</taxon>
        <taxon>Spirurina</taxon>
        <taxon>Spiruromorpha</taxon>
        <taxon>Thelazioidea</taxon>
        <taxon>Thelaziidae</taxon>
        <taxon>Thelazia</taxon>
    </lineage>
</organism>
<feature type="coiled-coil region" evidence="5">
    <location>
        <begin position="330"/>
        <end position="357"/>
    </location>
</feature>
<sequence length="477" mass="55142">MSVDLSSLNRASITAEHLQISGSLHDFLFGAVAEFVDNARDAKAVTLHIDYNNGQLSFLDDGCGMKREEVLSIISFGSSSKSVDPDMIGRYGNGLKSGAMRLGKDFILFTKKEGLMTCMLLSATFIEEHNFKEVIVPIPSFLENRHPYYESMHQVQKHELEMQIICHYSPFHNECELLSQFSRIATDTGTLVVCYNLRCTENGVYEMDFATDTSDIRLTNCFPQREEEKNSLRAYLSVLYINPRMRIFLRGDKVETKRIISTLYMPLMYRHQVKNPKICTQREFEKYEQKKVEFFSSLVVNHVAQCKSQIENFELTYPDYITNSRLHVHHQKLLKEMEDAEKVLAKTETGAKELQKLKSDPIPLIFYFGFNIHCRDCYGCMLYSNGRLVRMYEKLAVHKEKKNNSKRCLGVVGIADIPYSFLEPTHNKQSFVNKREYTNILKALNDYLVQYWTDVAIETVDGGIECFWYDLFGKIVL</sequence>
<dbReference type="Pfam" id="PF17942">
    <property type="entry name" value="Morc6_S5"/>
    <property type="match status" value="2"/>
</dbReference>
<reference evidence="7 8" key="2">
    <citation type="submission" date="2018-11" db="EMBL/GenBank/DDBJ databases">
        <authorList>
            <consortium name="Pathogen Informatics"/>
        </authorList>
    </citation>
    <scope>NUCLEOTIDE SEQUENCE [LARGE SCALE GENOMIC DNA]</scope>
</reference>
<dbReference type="PANTHER" id="PTHR23337:SF3">
    <property type="entry name" value="MORC FAMILY CW-TYPE ZINC FINGER 2"/>
    <property type="match status" value="1"/>
</dbReference>